<evidence type="ECO:0000256" key="3">
    <source>
        <dbReference type="ARBA" id="ARBA00022553"/>
    </source>
</evidence>
<dbReference type="GO" id="GO:0005524">
    <property type="term" value="F:ATP binding"/>
    <property type="evidence" value="ECO:0007669"/>
    <property type="project" value="UniProtKB-KW"/>
</dbReference>
<dbReference type="KEGG" id="prv:G7070_00820"/>
<keyword evidence="4" id="KW-0808">Transferase</keyword>
<feature type="transmembrane region" description="Helical" evidence="9">
    <location>
        <begin position="62"/>
        <end position="80"/>
    </location>
</feature>
<reference evidence="11 12" key="1">
    <citation type="submission" date="2020-03" db="EMBL/GenBank/DDBJ databases">
        <title>Propioniciclava sp. nov., isolated from Hydrophilus acuminatus.</title>
        <authorList>
            <person name="Hyun D.-W."/>
            <person name="Bae J.-W."/>
        </authorList>
    </citation>
    <scope>NUCLEOTIDE SEQUENCE [LARGE SCALE GENOMIC DNA]</scope>
    <source>
        <strain evidence="11 12">HDW11</strain>
    </source>
</reference>
<evidence type="ECO:0000256" key="9">
    <source>
        <dbReference type="SAM" id="Phobius"/>
    </source>
</evidence>
<evidence type="ECO:0000256" key="5">
    <source>
        <dbReference type="ARBA" id="ARBA00022741"/>
    </source>
</evidence>
<evidence type="ECO:0000256" key="7">
    <source>
        <dbReference type="ARBA" id="ARBA00022840"/>
    </source>
</evidence>
<keyword evidence="7" id="KW-0067">ATP-binding</keyword>
<feature type="domain" description="Signal transduction histidine kinase subgroup 3 dimerisation and phosphoacceptor" evidence="10">
    <location>
        <begin position="223"/>
        <end position="288"/>
    </location>
</feature>
<keyword evidence="3" id="KW-0597">Phosphoprotein</keyword>
<dbReference type="InterPro" id="IPR036890">
    <property type="entry name" value="HATPase_C_sf"/>
</dbReference>
<evidence type="ECO:0000256" key="8">
    <source>
        <dbReference type="ARBA" id="ARBA00023012"/>
    </source>
</evidence>
<dbReference type="GO" id="GO:0016020">
    <property type="term" value="C:membrane"/>
    <property type="evidence" value="ECO:0007669"/>
    <property type="project" value="InterPro"/>
</dbReference>
<organism evidence="11 12">
    <name type="scientific">Propioniciclava coleopterorum</name>
    <dbReference type="NCBI Taxonomy" id="2714937"/>
    <lineage>
        <taxon>Bacteria</taxon>
        <taxon>Bacillati</taxon>
        <taxon>Actinomycetota</taxon>
        <taxon>Actinomycetes</taxon>
        <taxon>Propionibacteriales</taxon>
        <taxon>Propionibacteriaceae</taxon>
        <taxon>Propioniciclava</taxon>
    </lineage>
</organism>
<comment type="catalytic activity">
    <reaction evidence="1">
        <text>ATP + protein L-histidine = ADP + protein N-phospho-L-histidine.</text>
        <dbReference type="EC" id="2.7.13.3"/>
    </reaction>
</comment>
<dbReference type="PANTHER" id="PTHR24421">
    <property type="entry name" value="NITRATE/NITRITE SENSOR PROTEIN NARX-RELATED"/>
    <property type="match status" value="1"/>
</dbReference>
<feature type="transmembrane region" description="Helical" evidence="9">
    <location>
        <begin position="87"/>
        <end position="115"/>
    </location>
</feature>
<evidence type="ECO:0000259" key="10">
    <source>
        <dbReference type="Pfam" id="PF07730"/>
    </source>
</evidence>
<dbReference type="InterPro" id="IPR050482">
    <property type="entry name" value="Sensor_HK_TwoCompSys"/>
</dbReference>
<dbReference type="PANTHER" id="PTHR24421:SF10">
    <property type="entry name" value="NITRATE_NITRITE SENSOR PROTEIN NARQ"/>
    <property type="match status" value="1"/>
</dbReference>
<dbReference type="Pfam" id="PF07730">
    <property type="entry name" value="HisKA_3"/>
    <property type="match status" value="1"/>
</dbReference>
<dbReference type="Gene3D" id="1.20.5.1930">
    <property type="match status" value="1"/>
</dbReference>
<feature type="transmembrane region" description="Helical" evidence="9">
    <location>
        <begin position="127"/>
        <end position="146"/>
    </location>
</feature>
<dbReference type="Gene3D" id="3.30.565.10">
    <property type="entry name" value="Histidine kinase-like ATPase, C-terminal domain"/>
    <property type="match status" value="1"/>
</dbReference>
<keyword evidence="6" id="KW-0418">Kinase</keyword>
<dbReference type="RefSeq" id="WP_166231090.1">
    <property type="nucleotide sequence ID" value="NZ_CP049865.1"/>
</dbReference>
<dbReference type="GO" id="GO:0046983">
    <property type="term" value="F:protein dimerization activity"/>
    <property type="evidence" value="ECO:0007669"/>
    <property type="project" value="InterPro"/>
</dbReference>
<evidence type="ECO:0000313" key="12">
    <source>
        <dbReference type="Proteomes" id="UP000501058"/>
    </source>
</evidence>
<keyword evidence="5" id="KW-0547">Nucleotide-binding</keyword>
<evidence type="ECO:0000256" key="1">
    <source>
        <dbReference type="ARBA" id="ARBA00000085"/>
    </source>
</evidence>
<gene>
    <name evidence="11" type="ORF">G7070_00820</name>
</gene>
<evidence type="ECO:0000313" key="11">
    <source>
        <dbReference type="EMBL" id="QIK71094.1"/>
    </source>
</evidence>
<keyword evidence="8" id="KW-0902">Two-component regulatory system</keyword>
<evidence type="ECO:0000256" key="6">
    <source>
        <dbReference type="ARBA" id="ARBA00022777"/>
    </source>
</evidence>
<dbReference type="AlphaFoldDB" id="A0A6G7Y2I8"/>
<dbReference type="CDD" id="cd16917">
    <property type="entry name" value="HATPase_UhpB-NarQ-NarX-like"/>
    <property type="match status" value="1"/>
</dbReference>
<dbReference type="EC" id="2.7.13.3" evidence="2"/>
<proteinExistence type="predicted"/>
<keyword evidence="12" id="KW-1185">Reference proteome</keyword>
<protein>
    <recommendedName>
        <fullName evidence="2">histidine kinase</fullName>
        <ecNumber evidence="2">2.7.13.3</ecNumber>
    </recommendedName>
</protein>
<keyword evidence="9" id="KW-0472">Membrane</keyword>
<evidence type="ECO:0000256" key="2">
    <source>
        <dbReference type="ARBA" id="ARBA00012438"/>
    </source>
</evidence>
<keyword evidence="9" id="KW-0812">Transmembrane</keyword>
<sequence>MTADASIGRDAAAASLARASAAPPEGVPGSRRALLADAVLVAGYLLVAVFLIVLSLEPPHVTPLWPMILITVAGTVVLAIRRRALSVALAAALVLIPVSLLVGTGAEVILLGPLLYRAGLARRAGVAWLWCAASLASAAAGGVALAHRLQVGPPILGLTPRVQSDAFTDALSLFVPVAGGVLVSTLIGINVGHRRRLVAALVERADQMKRERDQQASIARAAERERIAREMHDVIAHSLAVMIALSDGARAAAPRRPEEAELAVARIGELGRRTLGEVRRLLATVRDDAPTPEHPQPGVEQLPALVEEFRAAGLPVRLESSGRPGGDPVVGFTVYRIVQESLTNVLRHARNVRDVQVRLETDDAGITVLVQDASDPAEVAGDPGRGLVGIRERAAFYDGAVETGPRPGGGWRVFVRLPTGDTEGEQG</sequence>
<evidence type="ECO:0000256" key="4">
    <source>
        <dbReference type="ARBA" id="ARBA00022679"/>
    </source>
</evidence>
<accession>A0A6G7Y2I8</accession>
<dbReference type="GO" id="GO:0000155">
    <property type="term" value="F:phosphorelay sensor kinase activity"/>
    <property type="evidence" value="ECO:0007669"/>
    <property type="project" value="InterPro"/>
</dbReference>
<keyword evidence="9" id="KW-1133">Transmembrane helix</keyword>
<name>A0A6G7Y2I8_9ACTN</name>
<dbReference type="Proteomes" id="UP000501058">
    <property type="component" value="Chromosome"/>
</dbReference>
<dbReference type="SUPFAM" id="SSF55874">
    <property type="entry name" value="ATPase domain of HSP90 chaperone/DNA topoisomerase II/histidine kinase"/>
    <property type="match status" value="1"/>
</dbReference>
<dbReference type="InterPro" id="IPR011712">
    <property type="entry name" value="Sig_transdc_His_kin_sub3_dim/P"/>
</dbReference>
<feature type="transmembrane region" description="Helical" evidence="9">
    <location>
        <begin position="167"/>
        <end position="189"/>
    </location>
</feature>
<dbReference type="EMBL" id="CP049865">
    <property type="protein sequence ID" value="QIK71094.1"/>
    <property type="molecule type" value="Genomic_DNA"/>
</dbReference>
<feature type="transmembrane region" description="Helical" evidence="9">
    <location>
        <begin position="34"/>
        <end position="56"/>
    </location>
</feature>